<name>A0A699QV20_TANCI</name>
<feature type="compositionally biased region" description="Basic and acidic residues" evidence="1">
    <location>
        <begin position="22"/>
        <end position="34"/>
    </location>
</feature>
<feature type="non-terminal residue" evidence="2">
    <location>
        <position position="194"/>
    </location>
</feature>
<feature type="non-terminal residue" evidence="2">
    <location>
        <position position="1"/>
    </location>
</feature>
<gene>
    <name evidence="2" type="ORF">Tci_849733</name>
</gene>
<protein>
    <submittedName>
        <fullName evidence="2">Uncharacterized protein</fullName>
    </submittedName>
</protein>
<sequence>DKDDDDNNDEEELAKNDDEDTESSKGGDEVSESERESDEEETRQEEEESFDPIPGTPEGSEDEGNDEEDQDLRLNEEERIQEEEEADELYRDIDINQGRGLQVTQNIEDSHVTLTSVHPDGLKESSSVQTNPFVDVVSAIPGIVHQYMTQQMTKAVREAVQIHTDRFHDSLQRENDEFLRNIDENMKKIIKGQV</sequence>
<reference evidence="2" key="1">
    <citation type="journal article" date="2019" name="Sci. Rep.">
        <title>Draft genome of Tanacetum cinerariifolium, the natural source of mosquito coil.</title>
        <authorList>
            <person name="Yamashiro T."/>
            <person name="Shiraishi A."/>
            <person name="Satake H."/>
            <person name="Nakayama K."/>
        </authorList>
    </citation>
    <scope>NUCLEOTIDE SEQUENCE</scope>
</reference>
<accession>A0A699QV20</accession>
<feature type="compositionally biased region" description="Acidic residues" evidence="1">
    <location>
        <begin position="35"/>
        <end position="50"/>
    </location>
</feature>
<feature type="region of interest" description="Disordered" evidence="1">
    <location>
        <begin position="1"/>
        <end position="72"/>
    </location>
</feature>
<proteinExistence type="predicted"/>
<feature type="compositionally biased region" description="Acidic residues" evidence="1">
    <location>
        <begin position="1"/>
        <end position="21"/>
    </location>
</feature>
<dbReference type="AlphaFoldDB" id="A0A699QV20"/>
<evidence type="ECO:0000313" key="2">
    <source>
        <dbReference type="EMBL" id="GFC77763.1"/>
    </source>
</evidence>
<dbReference type="EMBL" id="BKCJ011062522">
    <property type="protein sequence ID" value="GFC77763.1"/>
    <property type="molecule type" value="Genomic_DNA"/>
</dbReference>
<organism evidence="2">
    <name type="scientific">Tanacetum cinerariifolium</name>
    <name type="common">Dalmatian daisy</name>
    <name type="synonym">Chrysanthemum cinerariifolium</name>
    <dbReference type="NCBI Taxonomy" id="118510"/>
    <lineage>
        <taxon>Eukaryota</taxon>
        <taxon>Viridiplantae</taxon>
        <taxon>Streptophyta</taxon>
        <taxon>Embryophyta</taxon>
        <taxon>Tracheophyta</taxon>
        <taxon>Spermatophyta</taxon>
        <taxon>Magnoliopsida</taxon>
        <taxon>eudicotyledons</taxon>
        <taxon>Gunneridae</taxon>
        <taxon>Pentapetalae</taxon>
        <taxon>asterids</taxon>
        <taxon>campanulids</taxon>
        <taxon>Asterales</taxon>
        <taxon>Asteraceae</taxon>
        <taxon>Asteroideae</taxon>
        <taxon>Anthemideae</taxon>
        <taxon>Anthemidinae</taxon>
        <taxon>Tanacetum</taxon>
    </lineage>
</organism>
<evidence type="ECO:0000256" key="1">
    <source>
        <dbReference type="SAM" id="MobiDB-lite"/>
    </source>
</evidence>
<comment type="caution">
    <text evidence="2">The sequence shown here is derived from an EMBL/GenBank/DDBJ whole genome shotgun (WGS) entry which is preliminary data.</text>
</comment>
<feature type="compositionally biased region" description="Acidic residues" evidence="1">
    <location>
        <begin position="59"/>
        <end position="70"/>
    </location>
</feature>